<evidence type="ECO:0000259" key="1">
    <source>
        <dbReference type="SMART" id="SM00347"/>
    </source>
</evidence>
<evidence type="ECO:0000313" key="2">
    <source>
        <dbReference type="EMBL" id="WEG08898.1"/>
    </source>
</evidence>
<organism evidence="2 3">
    <name type="scientific">Microbacterium horticulturae</name>
    <dbReference type="NCBI Taxonomy" id="3028316"/>
    <lineage>
        <taxon>Bacteria</taxon>
        <taxon>Bacillati</taxon>
        <taxon>Actinomycetota</taxon>
        <taxon>Actinomycetes</taxon>
        <taxon>Micrococcales</taxon>
        <taxon>Microbacteriaceae</taxon>
        <taxon>Microbacterium</taxon>
    </lineage>
</organism>
<protein>
    <submittedName>
        <fullName evidence="2">MarR family winged helix-turn-helix transcriptional regulator</fullName>
    </submittedName>
</protein>
<evidence type="ECO:0000313" key="3">
    <source>
        <dbReference type="Proteomes" id="UP001214553"/>
    </source>
</evidence>
<dbReference type="Proteomes" id="UP001214553">
    <property type="component" value="Chromosome"/>
</dbReference>
<dbReference type="InterPro" id="IPR036390">
    <property type="entry name" value="WH_DNA-bd_sf"/>
</dbReference>
<dbReference type="Gene3D" id="1.10.10.10">
    <property type="entry name" value="Winged helix-like DNA-binding domain superfamily/Winged helix DNA-binding domain"/>
    <property type="match status" value="1"/>
</dbReference>
<dbReference type="InterPro" id="IPR036388">
    <property type="entry name" value="WH-like_DNA-bd_sf"/>
</dbReference>
<name>A0ABY8C2Q3_9MICO</name>
<reference evidence="2 3" key="1">
    <citation type="submission" date="2023-03" db="EMBL/GenBank/DDBJ databases">
        <title>Genome sequence of Microbacterium sp. KACC 23027.</title>
        <authorList>
            <person name="Kim S."/>
            <person name="Heo J."/>
            <person name="Kwon S.-W."/>
        </authorList>
    </citation>
    <scope>NUCLEOTIDE SEQUENCE [LARGE SCALE GENOMIC DNA]</scope>
    <source>
        <strain evidence="2 3">KACC 23027</strain>
    </source>
</reference>
<accession>A0ABY8C2Q3</accession>
<gene>
    <name evidence="2" type="ORF">PU630_16905</name>
</gene>
<dbReference type="SUPFAM" id="SSF46785">
    <property type="entry name" value="Winged helix' DNA-binding domain"/>
    <property type="match status" value="1"/>
</dbReference>
<dbReference type="Pfam" id="PF01047">
    <property type="entry name" value="MarR"/>
    <property type="match status" value="1"/>
</dbReference>
<keyword evidence="3" id="KW-1185">Reference proteome</keyword>
<proteinExistence type="predicted"/>
<sequence length="150" mass="16606">MTTPHERINQGFLLIGRNFTDITRRDSRLDRSAMTLLACLDAGGPMTLAELSAVLGRDVSTLNRQTAALLRRDLAERIPDPAGGMARKFRISTEGARRLADERANNLRATKVLLDGWTDAEIESFAAALERYNAAIEERSGRHWPASDKA</sequence>
<dbReference type="EMBL" id="CP119108">
    <property type="protein sequence ID" value="WEG08898.1"/>
    <property type="molecule type" value="Genomic_DNA"/>
</dbReference>
<dbReference type="InterPro" id="IPR000835">
    <property type="entry name" value="HTH_MarR-typ"/>
</dbReference>
<feature type="domain" description="HTH marR-type" evidence="1">
    <location>
        <begin position="24"/>
        <end position="122"/>
    </location>
</feature>
<dbReference type="RefSeq" id="WP_275278225.1">
    <property type="nucleotide sequence ID" value="NZ_CP119108.1"/>
</dbReference>
<dbReference type="SMART" id="SM00347">
    <property type="entry name" value="HTH_MARR"/>
    <property type="match status" value="1"/>
</dbReference>